<dbReference type="SUPFAM" id="SSF141868">
    <property type="entry name" value="EAL domain-like"/>
    <property type="match status" value="1"/>
</dbReference>
<dbReference type="NCBIfam" id="TIGR00254">
    <property type="entry name" value="GGDEF"/>
    <property type="match status" value="1"/>
</dbReference>
<gene>
    <name evidence="4" type="ORF">ACFPLB_13300</name>
</gene>
<dbReference type="SUPFAM" id="SSF55073">
    <property type="entry name" value="Nucleotide cyclase"/>
    <property type="match status" value="1"/>
</dbReference>
<sequence>MPFRSKQTGVETGILRDQLTDLRSSLLISMPISTILSLLIVITTFISDFAWDVVLWFVLINIINGTRIFLALKQPQAEALEQADLHSLNKWLNSYKLLALSAGIIWAYVAVLAQGFTSPEAPVYLLILTGVSAGSVSYSGCYAALPILFISPPLLTIIVYMILNGGTGSYVMAAATLLFFIGMTKSSFLGQTRFREISRLKYEARQHASEMEKKSREDPLTGLLNRRGLEQAVKSLDPVGNSLFTVMLIGLDGFKSVNDAYGHRIGDKLLAKIANRVETEAPASPILARVGGDKFALVLVDGQSPEPEELARRIIASLSCPYKGISSVHLGASIGIYVTPETDLTNMLLRAEYALHAAKRHSRNQFYMFNAELETSFGRQQCIERDLKAALETDQLQNWYQPVIRLENGKVIGFESLLRWHHPDHGSIAPPEIITAAHVTGLLPVLTKTVFLNACTMIKRLRHQGRSDIRVAINISPRELEAPDIDTLILDGLEAHGLPSSMLEIEITEEAPVDSEHLQEKLTYLAKAGISIALDDFGSGFSSLASLKDHRLSRIKIDRSFTVDLAGTPENRLLVKAVIDLAKTLNIEVTAEGIETCEQARILQSMGCVNAQGYLFSPALPIEEALALRQFSVSDDDLS</sequence>
<feature type="transmembrane region" description="Helical" evidence="1">
    <location>
        <begin position="26"/>
        <end position="47"/>
    </location>
</feature>
<feature type="domain" description="EAL" evidence="2">
    <location>
        <begin position="380"/>
        <end position="633"/>
    </location>
</feature>
<reference evidence="5" key="1">
    <citation type="journal article" date="2019" name="Int. J. Syst. Evol. Microbiol.">
        <title>The Global Catalogue of Microorganisms (GCM) 10K type strain sequencing project: providing services to taxonomists for standard genome sequencing and annotation.</title>
        <authorList>
            <consortium name="The Broad Institute Genomics Platform"/>
            <consortium name="The Broad Institute Genome Sequencing Center for Infectious Disease"/>
            <person name="Wu L."/>
            <person name="Ma J."/>
        </authorList>
    </citation>
    <scope>NUCLEOTIDE SEQUENCE [LARGE SCALE GENOMIC DNA]</scope>
    <source>
        <strain evidence="5">CGMCC 4.1415</strain>
    </source>
</reference>
<accession>A0ABW0H1G5</accession>
<protein>
    <submittedName>
        <fullName evidence="4">Bifunctional diguanylate cyclase/phosphodiesterase</fullName>
    </submittedName>
</protein>
<dbReference type="Gene3D" id="3.20.20.450">
    <property type="entry name" value="EAL domain"/>
    <property type="match status" value="1"/>
</dbReference>
<dbReference type="Pfam" id="PF00563">
    <property type="entry name" value="EAL"/>
    <property type="match status" value="1"/>
</dbReference>
<dbReference type="PROSITE" id="PS50883">
    <property type="entry name" value="EAL"/>
    <property type="match status" value="1"/>
</dbReference>
<feature type="transmembrane region" description="Helical" evidence="1">
    <location>
        <begin position="53"/>
        <end position="72"/>
    </location>
</feature>
<dbReference type="PROSITE" id="PS50887">
    <property type="entry name" value="GGDEF"/>
    <property type="match status" value="1"/>
</dbReference>
<dbReference type="RefSeq" id="WP_378230390.1">
    <property type="nucleotide sequence ID" value="NZ_JBHSLL010000050.1"/>
</dbReference>
<dbReference type="Pfam" id="PF00990">
    <property type="entry name" value="GGDEF"/>
    <property type="match status" value="1"/>
</dbReference>
<dbReference type="InterPro" id="IPR029787">
    <property type="entry name" value="Nucleotide_cyclase"/>
</dbReference>
<name>A0ABW0H1G5_9HYPH</name>
<dbReference type="Proteomes" id="UP001596016">
    <property type="component" value="Unassembled WGS sequence"/>
</dbReference>
<dbReference type="Gene3D" id="3.30.70.270">
    <property type="match status" value="1"/>
</dbReference>
<dbReference type="PANTHER" id="PTHR33121:SF70">
    <property type="entry name" value="SIGNALING PROTEIN YKOW"/>
    <property type="match status" value="1"/>
</dbReference>
<evidence type="ECO:0000313" key="4">
    <source>
        <dbReference type="EMBL" id="MFC5386937.1"/>
    </source>
</evidence>
<keyword evidence="1" id="KW-0472">Membrane</keyword>
<feature type="domain" description="GGDEF" evidence="3">
    <location>
        <begin position="242"/>
        <end position="371"/>
    </location>
</feature>
<dbReference type="InterPro" id="IPR001633">
    <property type="entry name" value="EAL_dom"/>
</dbReference>
<dbReference type="InterPro" id="IPR035919">
    <property type="entry name" value="EAL_sf"/>
</dbReference>
<dbReference type="InterPro" id="IPR050706">
    <property type="entry name" value="Cyclic-di-GMP_PDE-like"/>
</dbReference>
<feature type="transmembrane region" description="Helical" evidence="1">
    <location>
        <begin position="123"/>
        <end position="145"/>
    </location>
</feature>
<feature type="transmembrane region" description="Helical" evidence="1">
    <location>
        <begin position="157"/>
        <end position="183"/>
    </location>
</feature>
<dbReference type="CDD" id="cd01948">
    <property type="entry name" value="EAL"/>
    <property type="match status" value="1"/>
</dbReference>
<proteinExistence type="predicted"/>
<dbReference type="EMBL" id="JBHSLL010000050">
    <property type="protein sequence ID" value="MFC5386937.1"/>
    <property type="molecule type" value="Genomic_DNA"/>
</dbReference>
<evidence type="ECO:0000256" key="1">
    <source>
        <dbReference type="SAM" id="Phobius"/>
    </source>
</evidence>
<dbReference type="InterPro" id="IPR000160">
    <property type="entry name" value="GGDEF_dom"/>
</dbReference>
<dbReference type="InterPro" id="IPR043128">
    <property type="entry name" value="Rev_trsase/Diguanyl_cyclase"/>
</dbReference>
<feature type="transmembrane region" description="Helical" evidence="1">
    <location>
        <begin position="97"/>
        <end position="117"/>
    </location>
</feature>
<dbReference type="CDD" id="cd01949">
    <property type="entry name" value="GGDEF"/>
    <property type="match status" value="1"/>
</dbReference>
<evidence type="ECO:0000259" key="3">
    <source>
        <dbReference type="PROSITE" id="PS50887"/>
    </source>
</evidence>
<evidence type="ECO:0000259" key="2">
    <source>
        <dbReference type="PROSITE" id="PS50883"/>
    </source>
</evidence>
<dbReference type="PANTHER" id="PTHR33121">
    <property type="entry name" value="CYCLIC DI-GMP PHOSPHODIESTERASE PDEF"/>
    <property type="match status" value="1"/>
</dbReference>
<comment type="caution">
    <text evidence="4">The sequence shown here is derived from an EMBL/GenBank/DDBJ whole genome shotgun (WGS) entry which is preliminary data.</text>
</comment>
<keyword evidence="1" id="KW-0812">Transmembrane</keyword>
<organism evidence="4 5">
    <name type="scientific">Aquamicrobium segne</name>
    <dbReference type="NCBI Taxonomy" id="469547"/>
    <lineage>
        <taxon>Bacteria</taxon>
        <taxon>Pseudomonadati</taxon>
        <taxon>Pseudomonadota</taxon>
        <taxon>Alphaproteobacteria</taxon>
        <taxon>Hyphomicrobiales</taxon>
        <taxon>Phyllobacteriaceae</taxon>
        <taxon>Aquamicrobium</taxon>
    </lineage>
</organism>
<evidence type="ECO:0000313" key="5">
    <source>
        <dbReference type="Proteomes" id="UP001596016"/>
    </source>
</evidence>
<dbReference type="SMART" id="SM00052">
    <property type="entry name" value="EAL"/>
    <property type="match status" value="1"/>
</dbReference>
<keyword evidence="1" id="KW-1133">Transmembrane helix</keyword>
<keyword evidence="5" id="KW-1185">Reference proteome</keyword>
<dbReference type="SMART" id="SM00267">
    <property type="entry name" value="GGDEF"/>
    <property type="match status" value="1"/>
</dbReference>